<dbReference type="EMBL" id="CP118247">
    <property type="protein sequence ID" value="WDR05278.1"/>
    <property type="molecule type" value="Genomic_DNA"/>
</dbReference>
<evidence type="ECO:0000313" key="4">
    <source>
        <dbReference type="Proteomes" id="UP001222118"/>
    </source>
</evidence>
<dbReference type="RefSeq" id="WP_282210797.1">
    <property type="nucleotide sequence ID" value="NZ_CP118247.1"/>
</dbReference>
<protein>
    <submittedName>
        <fullName evidence="3">GH116 family glycosyl hydrolase</fullName>
    </submittedName>
</protein>
<evidence type="ECO:0000259" key="2">
    <source>
        <dbReference type="Pfam" id="PF12215"/>
    </source>
</evidence>
<dbReference type="Gene3D" id="1.50.10.10">
    <property type="match status" value="1"/>
</dbReference>
<proteinExistence type="predicted"/>
<dbReference type="PANTHER" id="PTHR12654">
    <property type="entry name" value="BILE ACID BETA-GLUCOSIDASE-RELATED"/>
    <property type="match status" value="1"/>
</dbReference>
<dbReference type="Pfam" id="PF04685">
    <property type="entry name" value="DUF608"/>
    <property type="match status" value="1"/>
</dbReference>
<dbReference type="PANTHER" id="PTHR12654:SF0">
    <property type="entry name" value="NON-LYSOSOMAL GLUCOSYLCERAMIDASE"/>
    <property type="match status" value="1"/>
</dbReference>
<evidence type="ECO:0000259" key="1">
    <source>
        <dbReference type="Pfam" id="PF04685"/>
    </source>
</evidence>
<dbReference type="Pfam" id="PF12215">
    <property type="entry name" value="Glyco_hydr_116N"/>
    <property type="match status" value="1"/>
</dbReference>
<evidence type="ECO:0000313" key="3">
    <source>
        <dbReference type="EMBL" id="WDR05278.1"/>
    </source>
</evidence>
<dbReference type="InterPro" id="IPR052566">
    <property type="entry name" value="Non-lysos_glucosylceramidase"/>
</dbReference>
<dbReference type="InterPro" id="IPR024462">
    <property type="entry name" value="GH116_N"/>
</dbReference>
<dbReference type="GO" id="GO:0016787">
    <property type="term" value="F:hydrolase activity"/>
    <property type="evidence" value="ECO:0007669"/>
    <property type="project" value="UniProtKB-KW"/>
</dbReference>
<keyword evidence="4" id="KW-1185">Reference proteome</keyword>
<feature type="domain" description="Glycosyl-hydrolase family 116 catalytic region" evidence="1">
    <location>
        <begin position="313"/>
        <end position="620"/>
    </location>
</feature>
<dbReference type="Proteomes" id="UP001222118">
    <property type="component" value="Chromosome"/>
</dbReference>
<accession>A0ABY7YVZ0</accession>
<name>A0ABY7YVZ0_9HYPH</name>
<sequence length="704" mass="78015">MPVGMFQFEVVNDTADELTYTLAGTLGNDGSNSGRHTFRQEGGISSLHLTSTDNDLPETQRGDLTIATDADDVDHIDHHFRGQWFDDLAVFWKEFARAGRLPQRHYDQPRASKHMSKQPEHATLGARITVPAGGRKTVRFVISWSFPKGDIYWAFRPKPDGEIPDRATPSWTNYYSTQWSDSLTCATDALTRWDTLTEATVAFRDSFFGTTLPAEIKYAASATLALLRTATVIRLEQGQLWAWEGQHTHDGSCEGSCTHVWNYQQALPHLFPAIERTLRETELTYNMLPSGGLTFRQKLPLGSGFDVIGPCADGHFGAIIKTYRDWKLSGDSAWLGRYWPQLKRAIEYAWSPENQDRWDPDQTGILSGRQHQTLDMELFEPNSWLNSMYVAALLATAEMARAMGDDALAEKTDRMGKAGADFINSELFNGSWFIQKIDLSDRSVLTPFDVGRNAGVLADGIMETYWSDEFSELKYQMGEGCISDQILGQWHAEVAGLGGFLDASKVKTALKSVHGNNFRTTLTNHFNPCRNYAYEGEGGLLIATYPAGIRQPMVAAPYAEEVWTGVEYMSASHMIMQGLVEEGLDIVRAARDRYDGARRNPWNNIECGSYYARSMSAWQLVNAYSGLSADFVAGRLSFAPKADGDYSLFWSAGTGFGTLTKVGDAINLSVDGGTLAANEIIVDGRSHADVIALKAGDSIAFEVS</sequence>
<dbReference type="InterPro" id="IPR012341">
    <property type="entry name" value="6hp_glycosidase-like_sf"/>
</dbReference>
<gene>
    <name evidence="3" type="ORF">PSQ90_13410</name>
</gene>
<dbReference type="SUPFAM" id="SSF48208">
    <property type="entry name" value="Six-hairpin glycosidases"/>
    <property type="match status" value="1"/>
</dbReference>
<dbReference type="InterPro" id="IPR006775">
    <property type="entry name" value="GH116_catalytic"/>
</dbReference>
<dbReference type="InterPro" id="IPR008928">
    <property type="entry name" value="6-hairpin_glycosidase_sf"/>
</dbReference>
<reference evidence="3 4" key="1">
    <citation type="submission" date="2023-02" db="EMBL/GenBank/DDBJ databases">
        <title>Devosia chondri sp. nov., isolated from the phycosphere of marine algae.</title>
        <authorList>
            <person name="Kim J.M."/>
            <person name="Lee J.K."/>
            <person name="Choi B.J."/>
            <person name="Bayburt H."/>
            <person name="Jeon C.O."/>
        </authorList>
    </citation>
    <scope>NUCLEOTIDE SEQUENCE [LARGE SCALE GENOMIC DNA]</scope>
    <source>
        <strain evidence="3 4">G2-5</strain>
    </source>
</reference>
<organism evidence="3 4">
    <name type="scientific">Devosia rhodophyticola</name>
    <dbReference type="NCBI Taxonomy" id="3026423"/>
    <lineage>
        <taxon>Bacteria</taxon>
        <taxon>Pseudomonadati</taxon>
        <taxon>Pseudomonadota</taxon>
        <taxon>Alphaproteobacteria</taxon>
        <taxon>Hyphomicrobiales</taxon>
        <taxon>Devosiaceae</taxon>
        <taxon>Devosia</taxon>
    </lineage>
</organism>
<keyword evidence="3" id="KW-0378">Hydrolase</keyword>
<feature type="domain" description="Glycosyl-hydrolase family 116 N-terminal" evidence="2">
    <location>
        <begin position="1"/>
        <end position="195"/>
    </location>
</feature>